<dbReference type="STRING" id="1131292.BCR24_09730"/>
<proteinExistence type="predicted"/>
<dbReference type="RefSeq" id="WP_069641508.1">
    <property type="nucleotide sequence ID" value="NZ_JAFBEZ010000008.1"/>
</dbReference>
<evidence type="ECO:0000256" key="1">
    <source>
        <dbReference type="SAM" id="Phobius"/>
    </source>
</evidence>
<dbReference type="AlphaFoldDB" id="A0A1E5H6B1"/>
<evidence type="ECO:0008006" key="4">
    <source>
        <dbReference type="Google" id="ProtNLM"/>
    </source>
</evidence>
<feature type="transmembrane region" description="Helical" evidence="1">
    <location>
        <begin position="150"/>
        <end position="174"/>
    </location>
</feature>
<reference evidence="3" key="1">
    <citation type="submission" date="2016-09" db="EMBL/GenBank/DDBJ databases">
        <authorList>
            <person name="Gulvik C.A."/>
        </authorList>
    </citation>
    <scope>NUCLEOTIDE SEQUENCE [LARGE SCALE GENOMIC DNA]</scope>
    <source>
        <strain evidence="3">LMG 26676</strain>
    </source>
</reference>
<sequence length="195" mass="21758">MTKQEFLYQLNEGLIRLNESEKEQFIHYYDELIEDYVEDGASEEEAVKKLGKPAQVASKILEEAFEEGNIQPKKSINPLLVVLLILGFPLWGSLLLALILLILAGYIVIWCLPFSTGIFAVTGLAASLFSVLFSFFTLQDGISIAVTQLGVGIFVLGLSILSGLLTISMSRYFIKTSNYFSSKIIRLIRVKELLL</sequence>
<feature type="transmembrane region" description="Helical" evidence="1">
    <location>
        <begin position="79"/>
        <end position="108"/>
    </location>
</feature>
<dbReference type="Pfam" id="PF22564">
    <property type="entry name" value="HAAS"/>
    <property type="match status" value="1"/>
</dbReference>
<feature type="transmembrane region" description="Helical" evidence="1">
    <location>
        <begin position="114"/>
        <end position="138"/>
    </location>
</feature>
<dbReference type="OrthoDB" id="9804829at2"/>
<gene>
    <name evidence="2" type="ORF">BCR24_09730</name>
</gene>
<protein>
    <recommendedName>
        <fullName evidence="4">DUF1700 domain-containing protein</fullName>
    </recommendedName>
</protein>
<dbReference type="EMBL" id="MIKC01000042">
    <property type="protein sequence ID" value="OEG20190.1"/>
    <property type="molecule type" value="Genomic_DNA"/>
</dbReference>
<name>A0A1E5H6B1_9ENTE</name>
<evidence type="ECO:0000313" key="2">
    <source>
        <dbReference type="EMBL" id="OEG20190.1"/>
    </source>
</evidence>
<keyword evidence="1" id="KW-1133">Transmembrane helix</keyword>
<keyword evidence="1" id="KW-0472">Membrane</keyword>
<organism evidence="2 3">
    <name type="scientific">Enterococcus ureilyticus</name>
    <dbReference type="NCBI Taxonomy" id="1131292"/>
    <lineage>
        <taxon>Bacteria</taxon>
        <taxon>Bacillati</taxon>
        <taxon>Bacillota</taxon>
        <taxon>Bacilli</taxon>
        <taxon>Lactobacillales</taxon>
        <taxon>Enterococcaceae</taxon>
        <taxon>Enterococcus</taxon>
    </lineage>
</organism>
<accession>A0A1E5H6B1</accession>
<dbReference type="Proteomes" id="UP000094469">
    <property type="component" value="Unassembled WGS sequence"/>
</dbReference>
<comment type="caution">
    <text evidence="2">The sequence shown here is derived from an EMBL/GenBank/DDBJ whole genome shotgun (WGS) entry which is preliminary data.</text>
</comment>
<evidence type="ECO:0000313" key="3">
    <source>
        <dbReference type="Proteomes" id="UP000094469"/>
    </source>
</evidence>
<keyword evidence="3" id="KW-1185">Reference proteome</keyword>
<keyword evidence="1" id="KW-0812">Transmembrane</keyword>